<gene>
    <name evidence="2" type="ORF">CPPEL_04275</name>
</gene>
<accession>A0A3G6ITM2</accession>
<organism evidence="2 3">
    <name type="scientific">Corynebacterium pseudopelargi</name>
    <dbReference type="NCBI Taxonomy" id="2080757"/>
    <lineage>
        <taxon>Bacteria</taxon>
        <taxon>Bacillati</taxon>
        <taxon>Actinomycetota</taxon>
        <taxon>Actinomycetes</taxon>
        <taxon>Mycobacteriales</taxon>
        <taxon>Corynebacteriaceae</taxon>
        <taxon>Corynebacterium</taxon>
    </lineage>
</organism>
<dbReference type="GO" id="GO:0004519">
    <property type="term" value="F:endonuclease activity"/>
    <property type="evidence" value="ECO:0007669"/>
    <property type="project" value="UniProtKB-KW"/>
</dbReference>
<feature type="domain" description="HNH nuclease" evidence="1">
    <location>
        <begin position="259"/>
        <end position="311"/>
    </location>
</feature>
<dbReference type="OrthoDB" id="4413566at2"/>
<keyword evidence="3" id="KW-1185">Reference proteome</keyword>
<evidence type="ECO:0000313" key="2">
    <source>
        <dbReference type="EMBL" id="AZA08982.1"/>
    </source>
</evidence>
<dbReference type="Proteomes" id="UP000271426">
    <property type="component" value="Chromosome"/>
</dbReference>
<dbReference type="SMART" id="SM00507">
    <property type="entry name" value="HNHc"/>
    <property type="match status" value="1"/>
</dbReference>
<keyword evidence="2" id="KW-0255">Endonuclease</keyword>
<dbReference type="InterPro" id="IPR002711">
    <property type="entry name" value="HNH"/>
</dbReference>
<protein>
    <submittedName>
        <fullName evidence="2">HNH endonuclease</fullName>
    </submittedName>
</protein>
<name>A0A3G6ITM2_9CORY</name>
<dbReference type="KEGG" id="cpso:CPPEL_04275"/>
<dbReference type="RefSeq" id="WP_123959961.1">
    <property type="nucleotide sequence ID" value="NZ_CP033898.1"/>
</dbReference>
<evidence type="ECO:0000313" key="3">
    <source>
        <dbReference type="Proteomes" id="UP000271426"/>
    </source>
</evidence>
<evidence type="ECO:0000259" key="1">
    <source>
        <dbReference type="SMART" id="SM00507"/>
    </source>
</evidence>
<proteinExistence type="predicted"/>
<keyword evidence="2" id="KW-0540">Nuclease</keyword>
<dbReference type="GO" id="GO:0008270">
    <property type="term" value="F:zinc ion binding"/>
    <property type="evidence" value="ECO:0007669"/>
    <property type="project" value="InterPro"/>
</dbReference>
<dbReference type="GO" id="GO:0003676">
    <property type="term" value="F:nucleic acid binding"/>
    <property type="evidence" value="ECO:0007669"/>
    <property type="project" value="InterPro"/>
</dbReference>
<dbReference type="AlphaFoldDB" id="A0A3G6ITM2"/>
<dbReference type="Gene3D" id="1.10.30.50">
    <property type="match status" value="1"/>
</dbReference>
<reference evidence="2 3" key="1">
    <citation type="submission" date="2018-11" db="EMBL/GenBank/DDBJ databases">
        <authorList>
            <person name="Kleinhagauer T."/>
            <person name="Glaeser S.P."/>
            <person name="Spergser J."/>
            <person name="Ruckert C."/>
            <person name="Kaempfer P."/>
            <person name="Busse H.-J."/>
        </authorList>
    </citation>
    <scope>NUCLEOTIDE SEQUENCE [LARGE SCALE GENOMIC DNA]</scope>
    <source>
        <strain evidence="2 3">812CH</strain>
    </source>
</reference>
<keyword evidence="2" id="KW-0378">Hydrolase</keyword>
<dbReference type="InterPro" id="IPR003615">
    <property type="entry name" value="HNH_nuc"/>
</dbReference>
<dbReference type="Pfam" id="PF01844">
    <property type="entry name" value="HNH"/>
    <property type="match status" value="1"/>
</dbReference>
<sequence length="369" mass="41989">MGKFKHQQHSSAGDFQRRINELNIEFWIAQHPEDAADFHTQLDRIAGEMNISRHDVRIGMRIGVLLRRFAQFAQCIRDHGYHVNMAKLSTVEQHVVAIQPEHEPQVEQFLIEYFTPTVDDEVLPQPATIAKHLRSFIATIDEQAAKSPRGNQQRRARFIRNHNGTTRFSANLSDVEAAKLQAVLKKEQREGMELVDAFAKALDSRTITKVHLHLFKDQAGIYHLLGSGPLFDAPALVAKATPSEIDASASTAEYRPTPEIRKMVQLLDGTCRYPGCSRPAQECDLDHVINYDEGGPTEPSNLACLCRFHHTMKTSGRVHYTLHKDRTITWYFGENTKTTKPHGEAIPRAMFSQTWAEHENKRIKLRRSA</sequence>
<dbReference type="CDD" id="cd00085">
    <property type="entry name" value="HNHc"/>
    <property type="match status" value="1"/>
</dbReference>
<dbReference type="EMBL" id="CP033898">
    <property type="protein sequence ID" value="AZA08982.1"/>
    <property type="molecule type" value="Genomic_DNA"/>
</dbReference>